<dbReference type="EMBL" id="CP061723">
    <property type="protein sequence ID" value="QOC99448.1"/>
    <property type="molecule type" value="Genomic_DNA"/>
</dbReference>
<dbReference type="Pfam" id="PF06293">
    <property type="entry name" value="Kdo"/>
    <property type="match status" value="1"/>
</dbReference>
<dbReference type="Proteomes" id="UP000218731">
    <property type="component" value="Chromosome 1"/>
</dbReference>
<dbReference type="AlphaFoldDB" id="A0A1L7N9D3"/>
<evidence type="ECO:0000313" key="3">
    <source>
        <dbReference type="Proteomes" id="UP000218731"/>
    </source>
</evidence>
<name>A0A1L7N9D3_PSEPU</name>
<evidence type="ECO:0000313" key="4">
    <source>
        <dbReference type="Proteomes" id="UP000516786"/>
    </source>
</evidence>
<evidence type="ECO:0008006" key="5">
    <source>
        <dbReference type="Google" id="ProtNLM"/>
    </source>
</evidence>
<reference evidence="1 3" key="1">
    <citation type="submission" date="2015-11" db="EMBL/GenBank/DDBJ databases">
        <title>Complete genome sequencing of a biphenyl-degrading bacterium, Pseudomonas putida KF715 (=NBRC110667).</title>
        <authorList>
            <person name="Suenaga H."/>
            <person name="Fujihara N."/>
            <person name="Watanabe T."/>
            <person name="Hirose J."/>
            <person name="Kimura N."/>
            <person name="Yamazoe A."/>
            <person name="Hosoyama A."/>
            <person name="Shimodaira J."/>
            <person name="Furukawa K."/>
        </authorList>
    </citation>
    <scope>NUCLEOTIDE SEQUENCE [LARGE SCALE GENOMIC DNA]</scope>
    <source>
        <strain evidence="1 3">KF715</strain>
    </source>
</reference>
<dbReference type="InterPro" id="IPR011009">
    <property type="entry name" value="Kinase-like_dom_sf"/>
</dbReference>
<dbReference type="Gene3D" id="1.10.510.10">
    <property type="entry name" value="Transferase(Phosphotransferase) domain 1"/>
    <property type="match status" value="1"/>
</dbReference>
<dbReference type="EMBL" id="AP015029">
    <property type="protein sequence ID" value="BAW22088.1"/>
    <property type="molecule type" value="Genomic_DNA"/>
</dbReference>
<evidence type="ECO:0000313" key="1">
    <source>
        <dbReference type="EMBL" id="BAW22088.1"/>
    </source>
</evidence>
<protein>
    <recommendedName>
        <fullName evidence="5">Lipopolysaccharide kinase (Kdo/WaaP) family protein</fullName>
    </recommendedName>
</protein>
<dbReference type="SUPFAM" id="SSF56112">
    <property type="entry name" value="Protein kinase-like (PK-like)"/>
    <property type="match status" value="1"/>
</dbReference>
<accession>A0A1L7N9D3</accession>
<reference evidence="2 4" key="2">
    <citation type="submission" date="2020-09" db="EMBL/GenBank/DDBJ databases">
        <title>Co-existence of a novel multidrug-resistance efflux pump with carbapenem resistance gene blaVIM-2 in one megaplasmid in Pseudomonas putida.</title>
        <authorList>
            <person name="Peng K."/>
            <person name="Li R."/>
        </authorList>
    </citation>
    <scope>NUCLEOTIDE SEQUENCE [LARGE SCALE GENOMIC DNA]</scope>
    <source>
        <strain evidence="2 4">ZXPA-20</strain>
    </source>
</reference>
<proteinExistence type="predicted"/>
<sequence length="279" mass="32099">MVGDPRVWQNEYPHVVRYRDATLHFQTVLPSHTRQAIEQLVEQTPTAKRVSAPLPCSASKLFAKREKLDSLKKKWRMQRGNPKRNGMYDWPIEELINTREAAKRGARVPGLIGYGYTSSKLGLIQDFFLITELLHDHVDGLSKAREAPAAVSAVIEATFELLHALHRRGITHMDLWVANVMLPQQGKARAIDLENCFFGQTDYPDEILGFQFGFIYFREIYRYITEADYDSAVEQALATYFPNIGRAGFDRIYALAKHQEVGRLERRDIFNNGVLQSRW</sequence>
<organism evidence="1 3">
    <name type="scientific">Pseudomonas putida</name>
    <name type="common">Arthrobacter siderocapsulatus</name>
    <dbReference type="NCBI Taxonomy" id="303"/>
    <lineage>
        <taxon>Bacteria</taxon>
        <taxon>Pseudomonadati</taxon>
        <taxon>Pseudomonadota</taxon>
        <taxon>Gammaproteobacteria</taxon>
        <taxon>Pseudomonadales</taxon>
        <taxon>Pseudomonadaceae</taxon>
        <taxon>Pseudomonas</taxon>
    </lineage>
</organism>
<gene>
    <name evidence="2" type="ORF">ID616_06985</name>
    <name evidence="1" type="ORF">KF715C_ch15150</name>
</gene>
<evidence type="ECO:0000313" key="2">
    <source>
        <dbReference type="EMBL" id="QOC99448.1"/>
    </source>
</evidence>
<dbReference type="Proteomes" id="UP000516786">
    <property type="component" value="Chromosome"/>
</dbReference>